<dbReference type="Proteomes" id="UP000707356">
    <property type="component" value="Unassembled WGS sequence"/>
</dbReference>
<organism evidence="1 2">
    <name type="scientific">Pegethrix bostrychoides GSE-TBD4-15B</name>
    <dbReference type="NCBI Taxonomy" id="2839662"/>
    <lineage>
        <taxon>Bacteria</taxon>
        <taxon>Bacillati</taxon>
        <taxon>Cyanobacteriota</taxon>
        <taxon>Cyanophyceae</taxon>
        <taxon>Oculatellales</taxon>
        <taxon>Oculatellaceae</taxon>
        <taxon>Pegethrix</taxon>
    </lineage>
</organism>
<accession>A0A951P8L3</accession>
<evidence type="ECO:0000313" key="1">
    <source>
        <dbReference type="EMBL" id="MBW4464947.1"/>
    </source>
</evidence>
<dbReference type="EMBL" id="JAHHHV010000026">
    <property type="protein sequence ID" value="MBW4464947.1"/>
    <property type="molecule type" value="Genomic_DNA"/>
</dbReference>
<reference evidence="1" key="1">
    <citation type="submission" date="2021-05" db="EMBL/GenBank/DDBJ databases">
        <authorList>
            <person name="Pietrasiak N."/>
            <person name="Ward R."/>
            <person name="Stajich J.E."/>
            <person name="Kurbessoian T."/>
        </authorList>
    </citation>
    <scope>NUCLEOTIDE SEQUENCE</scope>
    <source>
        <strain evidence="1">GSE-TBD4-15B</strain>
    </source>
</reference>
<name>A0A951P8L3_9CYAN</name>
<protein>
    <submittedName>
        <fullName evidence="1">Uncharacterized protein</fullName>
    </submittedName>
</protein>
<comment type="caution">
    <text evidence="1">The sequence shown here is derived from an EMBL/GenBank/DDBJ whole genome shotgun (WGS) entry which is preliminary data.</text>
</comment>
<proteinExistence type="predicted"/>
<dbReference type="AlphaFoldDB" id="A0A951P8L3"/>
<evidence type="ECO:0000313" key="2">
    <source>
        <dbReference type="Proteomes" id="UP000707356"/>
    </source>
</evidence>
<reference evidence="1" key="2">
    <citation type="journal article" date="2022" name="Microbiol. Resour. Announc.">
        <title>Metagenome Sequencing to Explore Phylogenomics of Terrestrial Cyanobacteria.</title>
        <authorList>
            <person name="Ward R.D."/>
            <person name="Stajich J.E."/>
            <person name="Johansen J.R."/>
            <person name="Huntemann M."/>
            <person name="Clum A."/>
            <person name="Foster B."/>
            <person name="Foster B."/>
            <person name="Roux S."/>
            <person name="Palaniappan K."/>
            <person name="Varghese N."/>
            <person name="Mukherjee S."/>
            <person name="Reddy T.B.K."/>
            <person name="Daum C."/>
            <person name="Copeland A."/>
            <person name="Chen I.A."/>
            <person name="Ivanova N.N."/>
            <person name="Kyrpides N.C."/>
            <person name="Shapiro N."/>
            <person name="Eloe-Fadrosh E.A."/>
            <person name="Pietrasiak N."/>
        </authorList>
    </citation>
    <scope>NUCLEOTIDE SEQUENCE</scope>
    <source>
        <strain evidence="1">GSE-TBD4-15B</strain>
    </source>
</reference>
<gene>
    <name evidence="1" type="ORF">KME07_05845</name>
</gene>
<sequence>MISELLEVAKTGVERAMLLQSGYANETDEATARSIRGQIHTAIQQTRHCNDLLGALEQRES</sequence>